<evidence type="ECO:0000256" key="1">
    <source>
        <dbReference type="ARBA" id="ARBA00022679"/>
    </source>
</evidence>
<accession>A0A9W7GR80</accession>
<evidence type="ECO:0000313" key="3">
    <source>
        <dbReference type="Proteomes" id="UP001165065"/>
    </source>
</evidence>
<keyword evidence="3" id="KW-1185">Reference proteome</keyword>
<dbReference type="InterPro" id="IPR023213">
    <property type="entry name" value="CAT-like_dom_sf"/>
</dbReference>
<gene>
    <name evidence="2" type="ORF">TrCOL_g10517</name>
</gene>
<dbReference type="Gene3D" id="3.30.559.10">
    <property type="entry name" value="Chloramphenicol acetyltransferase-like domain"/>
    <property type="match status" value="2"/>
</dbReference>
<dbReference type="GO" id="GO:0016747">
    <property type="term" value="F:acyltransferase activity, transferring groups other than amino-acyl groups"/>
    <property type="evidence" value="ECO:0007669"/>
    <property type="project" value="TreeGrafter"/>
</dbReference>
<comment type="caution">
    <text evidence="2">The sequence shown here is derived from an EMBL/GenBank/DDBJ whole genome shotgun (WGS) entry which is preliminary data.</text>
</comment>
<reference evidence="3" key="1">
    <citation type="journal article" date="2023" name="Commun. Biol.">
        <title>Genome analysis of Parmales, the sister group of diatoms, reveals the evolutionary specialization of diatoms from phago-mixotrophs to photoautotrophs.</title>
        <authorList>
            <person name="Ban H."/>
            <person name="Sato S."/>
            <person name="Yoshikawa S."/>
            <person name="Yamada K."/>
            <person name="Nakamura Y."/>
            <person name="Ichinomiya M."/>
            <person name="Sato N."/>
            <person name="Blanc-Mathieu R."/>
            <person name="Endo H."/>
            <person name="Kuwata A."/>
            <person name="Ogata H."/>
        </authorList>
    </citation>
    <scope>NUCLEOTIDE SEQUENCE [LARGE SCALE GENOMIC DNA]</scope>
</reference>
<dbReference type="EMBL" id="BRYA01000415">
    <property type="protein sequence ID" value="GMI48648.1"/>
    <property type="molecule type" value="Genomic_DNA"/>
</dbReference>
<dbReference type="AlphaFoldDB" id="A0A9W7GR80"/>
<organism evidence="2 3">
    <name type="scientific">Triparma columacea</name>
    <dbReference type="NCBI Taxonomy" id="722753"/>
    <lineage>
        <taxon>Eukaryota</taxon>
        <taxon>Sar</taxon>
        <taxon>Stramenopiles</taxon>
        <taxon>Ochrophyta</taxon>
        <taxon>Bolidophyceae</taxon>
        <taxon>Parmales</taxon>
        <taxon>Triparmaceae</taxon>
        <taxon>Triparma</taxon>
    </lineage>
</organism>
<dbReference type="Proteomes" id="UP001165065">
    <property type="component" value="Unassembled WGS sequence"/>
</dbReference>
<evidence type="ECO:0008006" key="4">
    <source>
        <dbReference type="Google" id="ProtNLM"/>
    </source>
</evidence>
<dbReference type="PANTHER" id="PTHR31642">
    <property type="entry name" value="TRICHOTHECENE 3-O-ACETYLTRANSFERASE"/>
    <property type="match status" value="1"/>
</dbReference>
<keyword evidence="1" id="KW-0808">Transferase</keyword>
<dbReference type="OrthoDB" id="671439at2759"/>
<name>A0A9W7GR80_9STRA</name>
<dbReference type="PANTHER" id="PTHR31642:SF310">
    <property type="entry name" value="FATTY ALCOHOL:CAFFEOYL-COA ACYLTRANSFERASE"/>
    <property type="match status" value="1"/>
</dbReference>
<protein>
    <recommendedName>
        <fullName evidence="4">Transferase</fullName>
    </recommendedName>
</protein>
<dbReference type="Pfam" id="PF02458">
    <property type="entry name" value="Transferase"/>
    <property type="match status" value="1"/>
</dbReference>
<evidence type="ECO:0000313" key="2">
    <source>
        <dbReference type="EMBL" id="GMI48648.1"/>
    </source>
</evidence>
<proteinExistence type="predicted"/>
<sequence length="449" mass="48766">MSELHNVQIPASSDKGGIMKLGTFDKSHGGRSVPLLYFYPTPLSPTALLTSLSQTLIHYPFYSGRYTPPDQSNPVPFPQSIELSNAGVPVEVVESLLTMAEATSYLSSVHSKTAHEPYAPSKPPMDPDKVSPEAPILSVKITTFKEGTGTCLSILFQHFVSDANGAMTFMTHWSQIHSSLPPLPTPPPPLQDRDMISLNPPPPLPSTLTNLLSSFPLSNPPVPGFMSDAPKFFGASTTCYPIPSTRCALAKKKAAQNLKEGQFVSTDDVILAHVWKAMCFVRCKQLEVDESDPRPTIIHRALNLRARSHPPPPPAFPGNLVSNVSTSLPINELLSMSATEVALKLRLSVSEMTPDIISAVQNLHASLQSEGKKPFCVFPSAFAFLNSSWRCGWEDAVFDGAKPTLFDQGCHVPIVSVFTNRPEKDGVNVYFTGTEAACKHFNELLSASL</sequence>
<dbReference type="InterPro" id="IPR050317">
    <property type="entry name" value="Plant_Fungal_Acyltransferase"/>
</dbReference>